<protein>
    <recommendedName>
        <fullName evidence="1">Heterokaryon incompatibility domain-containing protein</fullName>
    </recommendedName>
</protein>
<evidence type="ECO:0000313" key="2">
    <source>
        <dbReference type="EMBL" id="KAK5545088.1"/>
    </source>
</evidence>
<feature type="domain" description="Heterokaryon incompatibility" evidence="1">
    <location>
        <begin position="12"/>
        <end position="173"/>
    </location>
</feature>
<dbReference type="PANTHER" id="PTHR24148">
    <property type="entry name" value="ANKYRIN REPEAT DOMAIN-CONTAINING PROTEIN 39 HOMOLOG-RELATED"/>
    <property type="match status" value="1"/>
</dbReference>
<gene>
    <name evidence="2" type="ORF">LTR25_000095</name>
</gene>
<dbReference type="AlphaFoldDB" id="A0AAV9QJS7"/>
<dbReference type="EMBL" id="JAXLQG010000001">
    <property type="protein sequence ID" value="KAK5545088.1"/>
    <property type="molecule type" value="Genomic_DNA"/>
</dbReference>
<name>A0AAV9QJS7_9PEZI</name>
<dbReference type="InterPro" id="IPR052895">
    <property type="entry name" value="HetReg/Transcr_Mod"/>
</dbReference>
<organism evidence="2 3">
    <name type="scientific">Vermiconidia calcicola</name>
    <dbReference type="NCBI Taxonomy" id="1690605"/>
    <lineage>
        <taxon>Eukaryota</taxon>
        <taxon>Fungi</taxon>
        <taxon>Dikarya</taxon>
        <taxon>Ascomycota</taxon>
        <taxon>Pezizomycotina</taxon>
        <taxon>Dothideomycetes</taxon>
        <taxon>Dothideomycetidae</taxon>
        <taxon>Mycosphaerellales</taxon>
        <taxon>Extremaceae</taxon>
        <taxon>Vermiconidia</taxon>
    </lineage>
</organism>
<sequence>MHKTYLHGSKGVAISYAWGEFDREERRVGHFRDSPDDAVIMELGSEWRVSSVQERLAQLTKQHDGCWVDQICMPRKEEKIRQALAAIPAIFRTLPVTVLLPGSLCGCLRKAFDEYQAAKLKADEQQASADQPSEASARLDRCMKHLDICLFGMGCLNSNGASSWTKRLWTLQEFFFSKSCSFLFANQEVMQCYKIEDSINIAVKPEQLNDYSRRLYEDLVKQRSHSSDDVVREFFRHENNLTRVSLEFPLVVKATDFDLPISLASLLLGDRQVWDLAGGRQRGPREDLKHVTFTLEAITTQPRTATQPKDYILSMFPAVDGYIIPGNLNHLSPTELLEDALAQLFGLENVFIPNLSPMGLIGNICPSAQWSPDLSRAAFGIGDSTDIYGSFLCSKALIVRSPACLPLKLPSVPTTTSLGQNAHNFDTWVEVMVREWENSYYDLRRFHRRFGVSWEEAVAKLESSSKSERVVGLMRILSEIPSGDRHKTREDVISTMIEMLVRLDVLISAREVEKAIHGLTCEFLHLDATRCRQHGVRTIFSLGHGVVQQGGQEEGMFSHSCVGLVNGHSFDQAISSGAELLTIALDVRPETPFYEAVKIPGTSPPEYRIIGVWAPLHRNFRVAEIGAIMVHQHQDHNAYVV</sequence>
<proteinExistence type="predicted"/>
<evidence type="ECO:0000313" key="3">
    <source>
        <dbReference type="Proteomes" id="UP001345827"/>
    </source>
</evidence>
<dbReference type="PANTHER" id="PTHR24148:SF64">
    <property type="entry name" value="HETEROKARYON INCOMPATIBILITY DOMAIN-CONTAINING PROTEIN"/>
    <property type="match status" value="1"/>
</dbReference>
<evidence type="ECO:0000259" key="1">
    <source>
        <dbReference type="Pfam" id="PF06985"/>
    </source>
</evidence>
<dbReference type="Proteomes" id="UP001345827">
    <property type="component" value="Unassembled WGS sequence"/>
</dbReference>
<dbReference type="InterPro" id="IPR010730">
    <property type="entry name" value="HET"/>
</dbReference>
<dbReference type="Pfam" id="PF06985">
    <property type="entry name" value="HET"/>
    <property type="match status" value="1"/>
</dbReference>
<comment type="caution">
    <text evidence="2">The sequence shown here is derived from an EMBL/GenBank/DDBJ whole genome shotgun (WGS) entry which is preliminary data.</text>
</comment>
<reference evidence="2 3" key="1">
    <citation type="submission" date="2023-06" db="EMBL/GenBank/DDBJ databases">
        <title>Black Yeasts Isolated from many extreme environments.</title>
        <authorList>
            <person name="Coleine C."/>
            <person name="Stajich J.E."/>
            <person name="Selbmann L."/>
        </authorList>
    </citation>
    <scope>NUCLEOTIDE SEQUENCE [LARGE SCALE GENOMIC DNA]</scope>
    <source>
        <strain evidence="2 3">CCFEE 5887</strain>
    </source>
</reference>
<keyword evidence="3" id="KW-1185">Reference proteome</keyword>
<accession>A0AAV9QJS7</accession>